<feature type="transmembrane region" description="Helical" evidence="1">
    <location>
        <begin position="107"/>
        <end position="126"/>
    </location>
</feature>
<dbReference type="AlphaFoldDB" id="A0A5J5DES6"/>
<protein>
    <submittedName>
        <fullName evidence="2">Uncharacterized protein</fullName>
    </submittedName>
</protein>
<dbReference type="EMBL" id="VOFY01000006">
    <property type="protein sequence ID" value="KAA8591822.1"/>
    <property type="molecule type" value="Genomic_DNA"/>
</dbReference>
<evidence type="ECO:0000313" key="3">
    <source>
        <dbReference type="Proteomes" id="UP000327493"/>
    </source>
</evidence>
<gene>
    <name evidence="2" type="ORF">FQN60_017196</name>
</gene>
<keyword evidence="3" id="KW-1185">Reference proteome</keyword>
<reference evidence="2 3" key="1">
    <citation type="submission" date="2019-08" db="EMBL/GenBank/DDBJ databases">
        <title>A chromosome-level genome assembly, high-density linkage maps, and genome scans reveal the genomic architecture of hybrid incompatibilities underlying speciation via character displacement in darters (Percidae: Etheostominae).</title>
        <authorList>
            <person name="Moran R.L."/>
            <person name="Catchen J.M."/>
            <person name="Fuller R.C."/>
        </authorList>
    </citation>
    <scope>NUCLEOTIDE SEQUENCE [LARGE SCALE GENOMIC DNA]</scope>
    <source>
        <strain evidence="2">EspeVRDwgs_2016</strain>
        <tissue evidence="2">Muscle</tissue>
    </source>
</reference>
<proteinExistence type="predicted"/>
<evidence type="ECO:0000313" key="2">
    <source>
        <dbReference type="EMBL" id="KAA8591822.1"/>
    </source>
</evidence>
<organism evidence="2 3">
    <name type="scientific">Etheostoma spectabile</name>
    <name type="common">orangethroat darter</name>
    <dbReference type="NCBI Taxonomy" id="54343"/>
    <lineage>
        <taxon>Eukaryota</taxon>
        <taxon>Metazoa</taxon>
        <taxon>Chordata</taxon>
        <taxon>Craniata</taxon>
        <taxon>Vertebrata</taxon>
        <taxon>Euteleostomi</taxon>
        <taxon>Actinopterygii</taxon>
        <taxon>Neopterygii</taxon>
        <taxon>Teleostei</taxon>
        <taxon>Neoteleostei</taxon>
        <taxon>Acanthomorphata</taxon>
        <taxon>Eupercaria</taxon>
        <taxon>Perciformes</taxon>
        <taxon>Percoidei</taxon>
        <taxon>Percidae</taxon>
        <taxon>Etheostomatinae</taxon>
        <taxon>Etheostoma</taxon>
    </lineage>
</organism>
<sequence>MNLKWSMLLLHVITDGGKLSALQATFRVTVSSVVMLFEKLTLQLTLVPWCSAEELKVISGSDPEQRPGAVQLSVLCCPSVRGGIITVGFWVPFLFPNVTAADTLNSAYSVFVVSCFFAAILGFFVFNKEKSMLAYSTSCGPPLRSVRVTVLLTVWCDTVVMTEYSAWFFNSGHVMVGKGNPSLIHTQDQIQSRDQEQCSSVCSAVPLLEEESSLWASGSDLKEQQSISGVSREAW</sequence>
<keyword evidence="1" id="KW-0472">Membrane</keyword>
<feature type="non-terminal residue" evidence="2">
    <location>
        <position position="235"/>
    </location>
</feature>
<evidence type="ECO:0000256" key="1">
    <source>
        <dbReference type="SAM" id="Phobius"/>
    </source>
</evidence>
<keyword evidence="1" id="KW-1133">Transmembrane helix</keyword>
<name>A0A5J5DES6_9PERO</name>
<dbReference type="Proteomes" id="UP000327493">
    <property type="component" value="Chromosome 6"/>
</dbReference>
<accession>A0A5J5DES6</accession>
<comment type="caution">
    <text evidence="2">The sequence shown here is derived from an EMBL/GenBank/DDBJ whole genome shotgun (WGS) entry which is preliminary data.</text>
</comment>
<feature type="transmembrane region" description="Helical" evidence="1">
    <location>
        <begin position="72"/>
        <end position="95"/>
    </location>
</feature>
<keyword evidence="1" id="KW-0812">Transmembrane</keyword>